<evidence type="ECO:0000256" key="5">
    <source>
        <dbReference type="ARBA" id="ARBA00022989"/>
    </source>
</evidence>
<reference evidence="8 9" key="1">
    <citation type="submission" date="2016-04" db="EMBL/GenBank/DDBJ databases">
        <title>A degradative enzymes factory behind the ericoid mycorrhizal symbiosis.</title>
        <authorList>
            <consortium name="DOE Joint Genome Institute"/>
            <person name="Martino E."/>
            <person name="Morin E."/>
            <person name="Grelet G."/>
            <person name="Kuo A."/>
            <person name="Kohler A."/>
            <person name="Daghino S."/>
            <person name="Barry K."/>
            <person name="Choi C."/>
            <person name="Cichocki N."/>
            <person name="Clum A."/>
            <person name="Copeland A."/>
            <person name="Hainaut M."/>
            <person name="Haridas S."/>
            <person name="Labutti K."/>
            <person name="Lindquist E."/>
            <person name="Lipzen A."/>
            <person name="Khouja H.-R."/>
            <person name="Murat C."/>
            <person name="Ohm R."/>
            <person name="Olson A."/>
            <person name="Spatafora J."/>
            <person name="Veneault-Fourrey C."/>
            <person name="Henrissat B."/>
            <person name="Grigoriev I."/>
            <person name="Martin F."/>
            <person name="Perotto S."/>
        </authorList>
    </citation>
    <scope>NUCLEOTIDE SEQUENCE [LARGE SCALE GENOMIC DNA]</scope>
    <source>
        <strain evidence="8 9">F</strain>
    </source>
</reference>
<evidence type="ECO:0000256" key="2">
    <source>
        <dbReference type="ARBA" id="ARBA00009003"/>
    </source>
</evidence>
<sequence length="330" mass="38280">MIRRPASRGSLLFILPVLFTVSLLVHRSRFLFGLLLEDGGRDAVFPSELLSPASEREWNETAVIPKIIHQTYKTADNIPEHWRAGQQAVKELHSDWEYKFWTDEDAHSFISVHYPSFLPTYSSYAHPIQRVDALRYFLLYHYGGIYLDLDIAPYRSFASLLQFPAFACLTNPSGISNDILGSVPQHPFYKLVIENLEVYNRNWLSGYITVMYTTGPLFFSAVWIQYLRGLRGDVNAMDRIKVLVPGGIDGDSYGFFKNVQGGSWHGRETEVIFWMGRHWVLVTVFGFGVGFGVTIMCWWVCTMFGKRWGTREVYEKRDRYELWIEDSYDF</sequence>
<proteinExistence type="inferred from homology"/>
<comment type="similarity">
    <text evidence="2">Belongs to the glycosyltransferase 32 family.</text>
</comment>
<accession>A0A2J6RQ61</accession>
<evidence type="ECO:0000256" key="7">
    <source>
        <dbReference type="SAM" id="Phobius"/>
    </source>
</evidence>
<dbReference type="InterPro" id="IPR029044">
    <property type="entry name" value="Nucleotide-diphossugar_trans"/>
</dbReference>
<evidence type="ECO:0000313" key="9">
    <source>
        <dbReference type="Proteomes" id="UP000235786"/>
    </source>
</evidence>
<dbReference type="OrthoDB" id="3647at2759"/>
<dbReference type="GO" id="GO:0016020">
    <property type="term" value="C:membrane"/>
    <property type="evidence" value="ECO:0007669"/>
    <property type="project" value="UniProtKB-SubCell"/>
</dbReference>
<keyword evidence="4 7" id="KW-0812">Transmembrane</keyword>
<dbReference type="Gene3D" id="3.90.550.20">
    <property type="match status" value="1"/>
</dbReference>
<name>A0A2J6RQ61_HYAVF</name>
<gene>
    <name evidence="8" type="ORF">L207DRAFT_427599</name>
</gene>
<evidence type="ECO:0000256" key="1">
    <source>
        <dbReference type="ARBA" id="ARBA00004370"/>
    </source>
</evidence>
<dbReference type="AlphaFoldDB" id="A0A2J6RQ61"/>
<keyword evidence="3 8" id="KW-0808">Transferase</keyword>
<evidence type="ECO:0000313" key="8">
    <source>
        <dbReference type="EMBL" id="PMD40651.1"/>
    </source>
</evidence>
<evidence type="ECO:0000256" key="4">
    <source>
        <dbReference type="ARBA" id="ARBA00022692"/>
    </source>
</evidence>
<dbReference type="InterPro" id="IPR007577">
    <property type="entry name" value="GlycoTrfase_DXD_sugar-bd_CS"/>
</dbReference>
<dbReference type="PANTHER" id="PTHR32385:SF20">
    <property type="entry name" value="MANNOSYL PHOSPHORYLINOSITOL CERAMIDE SYNTHASE CSH1-RELATED"/>
    <property type="match status" value="1"/>
</dbReference>
<dbReference type="SUPFAM" id="SSF53448">
    <property type="entry name" value="Nucleotide-diphospho-sugar transferases"/>
    <property type="match status" value="1"/>
</dbReference>
<comment type="subcellular location">
    <subcellularLocation>
        <location evidence="1">Membrane</location>
    </subcellularLocation>
</comment>
<organism evidence="8 9">
    <name type="scientific">Hyaloscypha variabilis (strain UAMH 11265 / GT02V1 / F)</name>
    <name type="common">Meliniomyces variabilis</name>
    <dbReference type="NCBI Taxonomy" id="1149755"/>
    <lineage>
        <taxon>Eukaryota</taxon>
        <taxon>Fungi</taxon>
        <taxon>Dikarya</taxon>
        <taxon>Ascomycota</taxon>
        <taxon>Pezizomycotina</taxon>
        <taxon>Leotiomycetes</taxon>
        <taxon>Helotiales</taxon>
        <taxon>Hyaloscyphaceae</taxon>
        <taxon>Hyaloscypha</taxon>
        <taxon>Hyaloscypha variabilis</taxon>
    </lineage>
</organism>
<keyword evidence="6 7" id="KW-0472">Membrane</keyword>
<dbReference type="GO" id="GO:0051999">
    <property type="term" value="P:mannosyl-inositol phosphorylceramide biosynthetic process"/>
    <property type="evidence" value="ECO:0007669"/>
    <property type="project" value="TreeGrafter"/>
</dbReference>
<keyword evidence="9" id="KW-1185">Reference proteome</keyword>
<dbReference type="EMBL" id="KZ613945">
    <property type="protein sequence ID" value="PMD40651.1"/>
    <property type="molecule type" value="Genomic_DNA"/>
</dbReference>
<evidence type="ECO:0000256" key="6">
    <source>
        <dbReference type="ARBA" id="ARBA00023136"/>
    </source>
</evidence>
<dbReference type="Pfam" id="PF04488">
    <property type="entry name" value="Gly_transf_sug"/>
    <property type="match status" value="1"/>
</dbReference>
<feature type="transmembrane region" description="Helical" evidence="7">
    <location>
        <begin position="279"/>
        <end position="301"/>
    </location>
</feature>
<protein>
    <submittedName>
        <fullName evidence="8">Glycosyltransferase family 32 protein</fullName>
    </submittedName>
</protein>
<evidence type="ECO:0000256" key="3">
    <source>
        <dbReference type="ARBA" id="ARBA00022679"/>
    </source>
</evidence>
<keyword evidence="5 7" id="KW-1133">Transmembrane helix</keyword>
<dbReference type="InterPro" id="IPR051706">
    <property type="entry name" value="Glycosyltransferase_domain"/>
</dbReference>
<dbReference type="Proteomes" id="UP000235786">
    <property type="component" value="Unassembled WGS sequence"/>
</dbReference>
<dbReference type="PANTHER" id="PTHR32385">
    <property type="entry name" value="MANNOSYL PHOSPHORYLINOSITOL CERAMIDE SYNTHASE"/>
    <property type="match status" value="1"/>
</dbReference>
<dbReference type="GO" id="GO:0000030">
    <property type="term" value="F:mannosyltransferase activity"/>
    <property type="evidence" value="ECO:0007669"/>
    <property type="project" value="TreeGrafter"/>
</dbReference>